<feature type="transmembrane region" description="Helical" evidence="2">
    <location>
        <begin position="432"/>
        <end position="451"/>
    </location>
</feature>
<proteinExistence type="predicted"/>
<feature type="region of interest" description="Disordered" evidence="1">
    <location>
        <begin position="1"/>
        <end position="21"/>
    </location>
</feature>
<reference evidence="3 4" key="1">
    <citation type="submission" date="2018-12" db="EMBL/GenBank/DDBJ databases">
        <title>Draft genome sequence of Embleya hyalina NBRC 13850T.</title>
        <authorList>
            <person name="Komaki H."/>
            <person name="Hosoyama A."/>
            <person name="Kimura A."/>
            <person name="Ichikawa N."/>
            <person name="Tamura T."/>
        </authorList>
    </citation>
    <scope>NUCLEOTIDE SEQUENCE [LARGE SCALE GENOMIC DNA]</scope>
    <source>
        <strain evidence="3 4">NBRC 13850</strain>
    </source>
</reference>
<evidence type="ECO:0000313" key="3">
    <source>
        <dbReference type="EMBL" id="GCD95211.1"/>
    </source>
</evidence>
<feature type="transmembrane region" description="Helical" evidence="2">
    <location>
        <begin position="193"/>
        <end position="221"/>
    </location>
</feature>
<keyword evidence="2" id="KW-0812">Transmembrane</keyword>
<name>A0A401YKU6_9ACTN</name>
<keyword evidence="4" id="KW-1185">Reference proteome</keyword>
<sequence length="460" mass="47757">MSSTAAGSIAHRPSRVRPRLPASTPGRLVALALLLVLALIPVCTLSVLIADRSRATTAELRDRRIPAALALDQAAAALTEADRATATSLVSGAFSLTGPGQDYQDAVKRANQYLTVAVDLHRDDPGARARLTGVNALMVEYTIMVGLAQTGGDGPLSLANVFYASDLRRTIVTGLYDQRRTDLAEIRAARSTWWVGTYVAVPFGATAFLAVLLLLFAHGYLRRRFRRRTSPPLLLGAAALAALIAWTVLHAQSTHDRLAEAAGRGVTGQSALWQARTAVHEVVGSTALDLASGGVARTSDVKAGLTLRDLAEPLPSVGDIEAVRTGADPRFGGLIATALAQDRSVPLRAAGARALTALGALREAGERARAEAPRGGTRDGGAGAAMVTDRSPEHMSGAADDAEAALTDALIAGRREADAALAEAADDGGLTVGGPVVCAAVLALALAGVLARRFEYGRLR</sequence>
<dbReference type="AlphaFoldDB" id="A0A401YKU6"/>
<keyword evidence="2" id="KW-1133">Transmembrane helix</keyword>
<evidence type="ECO:0000256" key="1">
    <source>
        <dbReference type="SAM" id="MobiDB-lite"/>
    </source>
</evidence>
<gene>
    <name evidence="3" type="ORF">EHYA_02881</name>
</gene>
<feature type="transmembrane region" description="Helical" evidence="2">
    <location>
        <begin position="233"/>
        <end position="249"/>
    </location>
</feature>
<feature type="region of interest" description="Disordered" evidence="1">
    <location>
        <begin position="366"/>
        <end position="385"/>
    </location>
</feature>
<dbReference type="OrthoDB" id="4350566at2"/>
<dbReference type="Proteomes" id="UP000286931">
    <property type="component" value="Unassembled WGS sequence"/>
</dbReference>
<dbReference type="RefSeq" id="WP_126637352.1">
    <property type="nucleotide sequence ID" value="NZ_BIFH01000017.1"/>
</dbReference>
<keyword evidence="2" id="KW-0472">Membrane</keyword>
<comment type="caution">
    <text evidence="3">The sequence shown here is derived from an EMBL/GenBank/DDBJ whole genome shotgun (WGS) entry which is preliminary data.</text>
</comment>
<accession>A0A401YKU6</accession>
<organism evidence="3 4">
    <name type="scientific">Embleya hyalina</name>
    <dbReference type="NCBI Taxonomy" id="516124"/>
    <lineage>
        <taxon>Bacteria</taxon>
        <taxon>Bacillati</taxon>
        <taxon>Actinomycetota</taxon>
        <taxon>Actinomycetes</taxon>
        <taxon>Kitasatosporales</taxon>
        <taxon>Streptomycetaceae</taxon>
        <taxon>Embleya</taxon>
    </lineage>
</organism>
<evidence type="ECO:0000313" key="4">
    <source>
        <dbReference type="Proteomes" id="UP000286931"/>
    </source>
</evidence>
<evidence type="ECO:0000256" key="2">
    <source>
        <dbReference type="SAM" id="Phobius"/>
    </source>
</evidence>
<protein>
    <submittedName>
        <fullName evidence="3">Membrane protein</fullName>
    </submittedName>
</protein>
<dbReference type="EMBL" id="BIFH01000017">
    <property type="protein sequence ID" value="GCD95211.1"/>
    <property type="molecule type" value="Genomic_DNA"/>
</dbReference>